<name>A0A6M8EBD8_9BACT</name>
<dbReference type="AlphaFoldDB" id="A0A6M8EBD8"/>
<evidence type="ECO:0000313" key="1">
    <source>
        <dbReference type="EMBL" id="QKE28743.1"/>
    </source>
</evidence>
<accession>A0A6M8EBD8</accession>
<proteinExistence type="predicted"/>
<dbReference type="KEGG" id="paco:AACT_1585"/>
<dbReference type="RefSeq" id="WP_172126304.1">
    <property type="nucleotide sequence ID" value="NZ_CP042652.1"/>
</dbReference>
<dbReference type="EMBL" id="CP042652">
    <property type="protein sequence ID" value="QKE28743.1"/>
    <property type="molecule type" value="Genomic_DNA"/>
</dbReference>
<gene>
    <name evidence="1" type="ORF">AACT_1585</name>
</gene>
<protein>
    <submittedName>
        <fullName evidence="1">Uncharacterized protein</fullName>
    </submittedName>
</protein>
<organism evidence="1 2">
    <name type="scientific">Arcobacter acticola</name>
    <dbReference type="NCBI Taxonomy" id="1849015"/>
    <lineage>
        <taxon>Bacteria</taxon>
        <taxon>Pseudomonadati</taxon>
        <taxon>Campylobacterota</taxon>
        <taxon>Epsilonproteobacteria</taxon>
        <taxon>Campylobacterales</taxon>
        <taxon>Arcobacteraceae</taxon>
        <taxon>Arcobacter</taxon>
    </lineage>
</organism>
<reference evidence="1 2" key="1">
    <citation type="submission" date="2019-08" db="EMBL/GenBank/DDBJ databases">
        <title>Complete genome sequence of Arcobacter acticola.</title>
        <authorList>
            <person name="Miller W."/>
        </authorList>
    </citation>
    <scope>NUCLEOTIDE SEQUENCE [LARGE SCALE GENOMIC DNA]</scope>
    <source>
        <strain evidence="1 2">KCTC 52212</strain>
    </source>
</reference>
<dbReference type="Proteomes" id="UP000503483">
    <property type="component" value="Chromosome"/>
</dbReference>
<evidence type="ECO:0000313" key="2">
    <source>
        <dbReference type="Proteomes" id="UP000503483"/>
    </source>
</evidence>
<keyword evidence="2" id="KW-1185">Reference proteome</keyword>
<sequence length="79" mass="8415">MTIDNNLNSMVSSELKLNEMATNIAQVANTIGDPELQEVSADLIDSIVGQIPEIIAYSANANSIKTQNAVSDILLNIKA</sequence>